<evidence type="ECO:0000313" key="8">
    <source>
        <dbReference type="Proteomes" id="UP001057877"/>
    </source>
</evidence>
<comment type="subcellular location">
    <subcellularLocation>
        <location evidence="1">Cell envelope</location>
    </subcellularLocation>
</comment>
<sequence>MKRNQKKGLSLLIISVLMLSLLSACAGKANEKTGGNEPVGGNEPAETTAANDKQEPAPEKPPEPVTLTLMAPWSKEQVAERIGDAVKEKYPHITVETTSKWTDKKDLEEMFAKNVVPDLLLTTDGFGVLQEMDLLYPLDEPLEGLNFDFSRISSGAQEAIRARDPEGQGRLIGVPIEDVFVALHYNKDIFDKFGVPYPKDGITWDEVLDLAKKLTGERDGVKYYGFASTTSMSQAMTQLSASGTDPETGEPQFSKNPAFEKFYSLVKSFADIPGNWEKGIAYDFSKKDVAMSLGLTSNTIPFFPEDLNYDVVSFPTWSDLPGVGPSNLPLSLAVNKQSKHIEEALKVLDLLMNDDQLTRLSRIGVSVSSSNQDILQQFAADRMKSPKNIKGMYSLTPAKPAPYSKFGPDILLYGTNFVGSQVTPFLESGDDVKTFLRKMDETYAATVKEIQSKK</sequence>
<evidence type="ECO:0000256" key="3">
    <source>
        <dbReference type="ARBA" id="ARBA00022448"/>
    </source>
</evidence>
<dbReference type="InterPro" id="IPR050490">
    <property type="entry name" value="Bact_solute-bd_prot1"/>
</dbReference>
<evidence type="ECO:0000256" key="2">
    <source>
        <dbReference type="ARBA" id="ARBA00008520"/>
    </source>
</evidence>
<dbReference type="Proteomes" id="UP001057877">
    <property type="component" value="Chromosome"/>
</dbReference>
<keyword evidence="4 6" id="KW-0732">Signal</keyword>
<evidence type="ECO:0000256" key="1">
    <source>
        <dbReference type="ARBA" id="ARBA00004196"/>
    </source>
</evidence>
<dbReference type="SUPFAM" id="SSF53850">
    <property type="entry name" value="Periplasmic binding protein-like II"/>
    <property type="match status" value="1"/>
</dbReference>
<dbReference type="PANTHER" id="PTHR43649">
    <property type="entry name" value="ARABINOSE-BINDING PROTEIN-RELATED"/>
    <property type="match status" value="1"/>
</dbReference>
<accession>A0ABY5S8Y2</accession>
<dbReference type="EMBL" id="CP091430">
    <property type="protein sequence ID" value="UVI30184.1"/>
    <property type="molecule type" value="Genomic_DNA"/>
</dbReference>
<feature type="chain" id="PRO_5046014990" evidence="6">
    <location>
        <begin position="27"/>
        <end position="454"/>
    </location>
</feature>
<reference evidence="7" key="1">
    <citation type="submission" date="2022-01" db="EMBL/GenBank/DDBJ databases">
        <title>Paenibacillus spongiae sp. nov., isolated from marine sponge.</title>
        <authorList>
            <person name="Li Z."/>
            <person name="Zhang M."/>
        </authorList>
    </citation>
    <scope>NUCLEOTIDE SEQUENCE</scope>
    <source>
        <strain evidence="7">PHS-Z3</strain>
    </source>
</reference>
<dbReference type="Pfam" id="PF01547">
    <property type="entry name" value="SBP_bac_1"/>
    <property type="match status" value="1"/>
</dbReference>
<keyword evidence="3" id="KW-0813">Transport</keyword>
<feature type="region of interest" description="Disordered" evidence="5">
    <location>
        <begin position="31"/>
        <end position="64"/>
    </location>
</feature>
<name>A0ABY5S8Y2_9BACL</name>
<protein>
    <submittedName>
        <fullName evidence="7">Extracellular solute-binding protein</fullName>
    </submittedName>
</protein>
<evidence type="ECO:0000256" key="4">
    <source>
        <dbReference type="ARBA" id="ARBA00022729"/>
    </source>
</evidence>
<dbReference type="PROSITE" id="PS51257">
    <property type="entry name" value="PROKAR_LIPOPROTEIN"/>
    <property type="match status" value="1"/>
</dbReference>
<proteinExistence type="inferred from homology"/>
<keyword evidence="8" id="KW-1185">Reference proteome</keyword>
<comment type="similarity">
    <text evidence="2">Belongs to the bacterial solute-binding protein 1 family.</text>
</comment>
<feature type="signal peptide" evidence="6">
    <location>
        <begin position="1"/>
        <end position="26"/>
    </location>
</feature>
<dbReference type="InterPro" id="IPR006059">
    <property type="entry name" value="SBP"/>
</dbReference>
<gene>
    <name evidence="7" type="ORF">L1F29_33265</name>
</gene>
<feature type="compositionally biased region" description="Basic and acidic residues" evidence="5">
    <location>
        <begin position="52"/>
        <end position="62"/>
    </location>
</feature>
<organism evidence="7 8">
    <name type="scientific">Paenibacillus spongiae</name>
    <dbReference type="NCBI Taxonomy" id="2909671"/>
    <lineage>
        <taxon>Bacteria</taxon>
        <taxon>Bacillati</taxon>
        <taxon>Bacillota</taxon>
        <taxon>Bacilli</taxon>
        <taxon>Bacillales</taxon>
        <taxon>Paenibacillaceae</taxon>
        <taxon>Paenibacillus</taxon>
    </lineage>
</organism>
<evidence type="ECO:0000256" key="6">
    <source>
        <dbReference type="SAM" id="SignalP"/>
    </source>
</evidence>
<dbReference type="Gene3D" id="3.40.190.10">
    <property type="entry name" value="Periplasmic binding protein-like II"/>
    <property type="match status" value="1"/>
</dbReference>
<dbReference type="RefSeq" id="WP_258386254.1">
    <property type="nucleotide sequence ID" value="NZ_CP091430.1"/>
</dbReference>
<evidence type="ECO:0000256" key="5">
    <source>
        <dbReference type="SAM" id="MobiDB-lite"/>
    </source>
</evidence>
<evidence type="ECO:0000313" key="7">
    <source>
        <dbReference type="EMBL" id="UVI30184.1"/>
    </source>
</evidence>
<dbReference type="PANTHER" id="PTHR43649:SF31">
    <property type="entry name" value="SN-GLYCEROL-3-PHOSPHATE-BINDING PERIPLASMIC PROTEIN UGPB"/>
    <property type="match status" value="1"/>
</dbReference>